<evidence type="ECO:0000313" key="2">
    <source>
        <dbReference type="Proteomes" id="UP000233551"/>
    </source>
</evidence>
<dbReference type="Proteomes" id="UP000233551">
    <property type="component" value="Unassembled WGS sequence"/>
</dbReference>
<dbReference type="InterPro" id="IPR032675">
    <property type="entry name" value="LRR_dom_sf"/>
</dbReference>
<dbReference type="Gene3D" id="3.80.10.10">
    <property type="entry name" value="Ribonuclease Inhibitor"/>
    <property type="match status" value="1"/>
</dbReference>
<keyword evidence="2" id="KW-1185">Reference proteome</keyword>
<organism evidence="1 2">
    <name type="scientific">Punica granatum</name>
    <name type="common">Pomegranate</name>
    <dbReference type="NCBI Taxonomy" id="22663"/>
    <lineage>
        <taxon>Eukaryota</taxon>
        <taxon>Viridiplantae</taxon>
        <taxon>Streptophyta</taxon>
        <taxon>Embryophyta</taxon>
        <taxon>Tracheophyta</taxon>
        <taxon>Spermatophyta</taxon>
        <taxon>Magnoliopsida</taxon>
        <taxon>eudicotyledons</taxon>
        <taxon>Gunneridae</taxon>
        <taxon>Pentapetalae</taxon>
        <taxon>rosids</taxon>
        <taxon>malvids</taxon>
        <taxon>Myrtales</taxon>
        <taxon>Lythraceae</taxon>
        <taxon>Punica</taxon>
    </lineage>
</organism>
<name>A0A2I0IZX1_PUNGR</name>
<gene>
    <name evidence="1" type="ORF">CRG98_030379</name>
</gene>
<comment type="caution">
    <text evidence="1">The sequence shown here is derived from an EMBL/GenBank/DDBJ whole genome shotgun (WGS) entry which is preliminary data.</text>
</comment>
<accession>A0A2I0IZX1</accession>
<dbReference type="EMBL" id="PGOL01002259">
    <property type="protein sequence ID" value="PKI49230.1"/>
    <property type="molecule type" value="Genomic_DNA"/>
</dbReference>
<protein>
    <submittedName>
        <fullName evidence="1">Uncharacterized protein</fullName>
    </submittedName>
</protein>
<proteinExistence type="predicted"/>
<dbReference type="AlphaFoldDB" id="A0A2I0IZX1"/>
<reference evidence="1 2" key="1">
    <citation type="submission" date="2017-11" db="EMBL/GenBank/DDBJ databases">
        <title>De-novo sequencing of pomegranate (Punica granatum L.) genome.</title>
        <authorList>
            <person name="Akparov Z."/>
            <person name="Amiraslanov A."/>
            <person name="Hajiyeva S."/>
            <person name="Abbasov M."/>
            <person name="Kaur K."/>
            <person name="Hamwieh A."/>
            <person name="Solovyev V."/>
            <person name="Salamov A."/>
            <person name="Braich B."/>
            <person name="Kosarev P."/>
            <person name="Mahmoud A."/>
            <person name="Hajiyev E."/>
            <person name="Babayeva S."/>
            <person name="Izzatullayeva V."/>
            <person name="Mammadov A."/>
            <person name="Mammadov A."/>
            <person name="Sharifova S."/>
            <person name="Ojaghi J."/>
            <person name="Eynullazada K."/>
            <person name="Bayramov B."/>
            <person name="Abdulazimova A."/>
            <person name="Shahmuradov I."/>
        </authorList>
    </citation>
    <scope>NUCLEOTIDE SEQUENCE [LARGE SCALE GENOMIC DNA]</scope>
    <source>
        <strain evidence="2">cv. AG2017</strain>
        <tissue evidence="1">Leaf</tissue>
    </source>
</reference>
<evidence type="ECO:0000313" key="1">
    <source>
        <dbReference type="EMBL" id="PKI49230.1"/>
    </source>
</evidence>
<sequence length="227" mass="25023">MTSRDSCTHRIGIVGDTRHFQLRGSKQVAGTIFIVYFKTTEVSILPTTSEIPALMGLASVEMIHIYQCGAVEVLPDLSSLLKLQQRKLWYCEQLQEIPALSGLESLNIPEISGCKALVMPTLANCEWPENIPGLSGLALLKVLVLSLCPEVERVKTGWLPGLMDLSSLEVLDASWWEAMKEPDLSMLQKLRELVLSGCRRLVGIPGLGACCLWRDSRTHKIGIIGNP</sequence>
<dbReference type="SUPFAM" id="SSF52058">
    <property type="entry name" value="L domain-like"/>
    <property type="match status" value="1"/>
</dbReference>